<dbReference type="InterPro" id="IPR023796">
    <property type="entry name" value="Serpin_dom"/>
</dbReference>
<dbReference type="Proteomes" id="UP000694620">
    <property type="component" value="Chromosome 3"/>
</dbReference>
<sequence>MLLFLAFAFLNTLFSVQSESSQDSKAVAADNTWNVGLRLYHSIRKNSSSSDQQNVLFSPLLVTLSLSSLSTGAKGTTQQQIHKLLRTSEMKVDKGHEVMAELRRSFHRLQNSSYFLHSGNALFIASSAAHSFLQGSGLQVHHSMDFTDKGQVLQTINKWAEKSTDMKVSGMAGDVTGGGAVLADAMHFKGLWDREFERDGLDTRTFLGSRYTKVRMMHRAGIYRHFEDIEKMVQVLEMPLVDNGASIIFLMPLHVQPLSRLESMLTQNQINTWLGKLKEQTVSISLPMVTLRSTFDMQKYLKDLGLTDSVDEEKADFSGITSDEHLHLANYLHAATLELDTQGGTSDIEEELQKPKLFYADHSFIFLVRDNETNSLLLIGAADSADGDALHDEL</sequence>
<feature type="domain" description="Serpin" evidence="3">
    <location>
        <begin position="37"/>
        <end position="385"/>
    </location>
</feature>
<dbReference type="InterPro" id="IPR036186">
    <property type="entry name" value="Serpin_sf"/>
</dbReference>
<name>A0A8C4S3Q2_ERPCA</name>
<dbReference type="GeneTree" id="ENSGT00940000167281"/>
<dbReference type="Pfam" id="PF00079">
    <property type="entry name" value="Serpin"/>
    <property type="match status" value="1"/>
</dbReference>
<dbReference type="RefSeq" id="XP_028654017.1">
    <property type="nucleotide sequence ID" value="XM_028798184.2"/>
</dbReference>
<dbReference type="Gene3D" id="3.30.497.10">
    <property type="entry name" value="Antithrombin, subunit I, domain 2"/>
    <property type="match status" value="1"/>
</dbReference>
<protein>
    <submittedName>
        <fullName evidence="4">Serine (or cysteine) peptidase inhibitor, clade H, member 2</fullName>
    </submittedName>
</protein>
<dbReference type="GO" id="GO:0005615">
    <property type="term" value="C:extracellular space"/>
    <property type="evidence" value="ECO:0007669"/>
    <property type="project" value="InterPro"/>
</dbReference>
<dbReference type="PROSITE" id="PS00284">
    <property type="entry name" value="SERPIN"/>
    <property type="match status" value="1"/>
</dbReference>
<dbReference type="InterPro" id="IPR023795">
    <property type="entry name" value="Serpin_CS"/>
</dbReference>
<evidence type="ECO:0000313" key="5">
    <source>
        <dbReference type="Proteomes" id="UP000694620"/>
    </source>
</evidence>
<feature type="signal peptide" evidence="2">
    <location>
        <begin position="1"/>
        <end position="18"/>
    </location>
</feature>
<feature type="chain" id="PRO_5034344508" evidence="2">
    <location>
        <begin position="19"/>
        <end position="394"/>
    </location>
</feature>
<dbReference type="Ensembl" id="ENSECRT00000011215.1">
    <property type="protein sequence ID" value="ENSECRP00000011036.1"/>
    <property type="gene ID" value="ENSECRG00000007339.1"/>
</dbReference>
<dbReference type="RefSeq" id="XP_028654016.1">
    <property type="nucleotide sequence ID" value="XM_028798183.2"/>
</dbReference>
<reference evidence="4" key="2">
    <citation type="submission" date="2025-08" db="UniProtKB">
        <authorList>
            <consortium name="Ensembl"/>
        </authorList>
    </citation>
    <scope>IDENTIFICATION</scope>
</reference>
<accession>A0A8C4S3Q2</accession>
<dbReference type="InterPro" id="IPR000215">
    <property type="entry name" value="Serpin_fam"/>
</dbReference>
<evidence type="ECO:0000256" key="2">
    <source>
        <dbReference type="SAM" id="SignalP"/>
    </source>
</evidence>
<gene>
    <name evidence="4" type="primary">serpinh2</name>
</gene>
<proteinExistence type="inferred from homology"/>
<dbReference type="OrthoDB" id="671595at2759"/>
<dbReference type="SMART" id="SM00093">
    <property type="entry name" value="SERPIN"/>
    <property type="match status" value="1"/>
</dbReference>
<dbReference type="SUPFAM" id="SSF56574">
    <property type="entry name" value="Serpins"/>
    <property type="match status" value="1"/>
</dbReference>
<dbReference type="PANTHER" id="PTHR11461">
    <property type="entry name" value="SERINE PROTEASE INHIBITOR, SERPIN"/>
    <property type="match status" value="1"/>
</dbReference>
<reference evidence="4" key="1">
    <citation type="submission" date="2021-06" db="EMBL/GenBank/DDBJ databases">
        <authorList>
            <consortium name="Wellcome Sanger Institute Data Sharing"/>
        </authorList>
    </citation>
    <scope>NUCLEOTIDE SEQUENCE [LARGE SCALE GENOMIC DNA]</scope>
</reference>
<evidence type="ECO:0000256" key="1">
    <source>
        <dbReference type="RuleBase" id="RU000411"/>
    </source>
</evidence>
<evidence type="ECO:0000313" key="4">
    <source>
        <dbReference type="Ensembl" id="ENSECRP00000011036.1"/>
    </source>
</evidence>
<dbReference type="AlphaFoldDB" id="A0A8C4S3Q2"/>
<dbReference type="InterPro" id="IPR042185">
    <property type="entry name" value="Serpin_sf_2"/>
</dbReference>
<keyword evidence="5" id="KW-1185">Reference proteome</keyword>
<organism evidence="4 5">
    <name type="scientific">Erpetoichthys calabaricus</name>
    <name type="common">Rope fish</name>
    <name type="synonym">Calamoichthys calabaricus</name>
    <dbReference type="NCBI Taxonomy" id="27687"/>
    <lineage>
        <taxon>Eukaryota</taxon>
        <taxon>Metazoa</taxon>
        <taxon>Chordata</taxon>
        <taxon>Craniata</taxon>
        <taxon>Vertebrata</taxon>
        <taxon>Euteleostomi</taxon>
        <taxon>Actinopterygii</taxon>
        <taxon>Polypteriformes</taxon>
        <taxon>Polypteridae</taxon>
        <taxon>Erpetoichthys</taxon>
    </lineage>
</organism>
<keyword evidence="2" id="KW-0732">Signal</keyword>
<dbReference type="Gene3D" id="2.30.39.10">
    <property type="entry name" value="Alpha-1-antitrypsin, domain 1"/>
    <property type="match status" value="1"/>
</dbReference>
<comment type="similarity">
    <text evidence="1">Belongs to the serpin family.</text>
</comment>
<dbReference type="InterPro" id="IPR042178">
    <property type="entry name" value="Serpin_sf_1"/>
</dbReference>
<dbReference type="GO" id="GO:0004867">
    <property type="term" value="F:serine-type endopeptidase inhibitor activity"/>
    <property type="evidence" value="ECO:0007669"/>
    <property type="project" value="InterPro"/>
</dbReference>
<dbReference type="GO" id="GO:0005783">
    <property type="term" value="C:endoplasmic reticulum"/>
    <property type="evidence" value="ECO:0007669"/>
    <property type="project" value="TreeGrafter"/>
</dbReference>
<dbReference type="GeneID" id="114648886"/>
<evidence type="ECO:0000259" key="3">
    <source>
        <dbReference type="SMART" id="SM00093"/>
    </source>
</evidence>
<dbReference type="GO" id="GO:0030199">
    <property type="term" value="P:collagen fibril organization"/>
    <property type="evidence" value="ECO:0007669"/>
    <property type="project" value="TreeGrafter"/>
</dbReference>
<reference evidence="4" key="3">
    <citation type="submission" date="2025-09" db="UniProtKB">
        <authorList>
            <consortium name="Ensembl"/>
        </authorList>
    </citation>
    <scope>IDENTIFICATION</scope>
</reference>
<dbReference type="PANTHER" id="PTHR11461:SF290">
    <property type="entry name" value="SERINE (OR CYSTEINE) PEPTIDASE INHIBITOR, CLADE H, MEMBER 2"/>
    <property type="match status" value="1"/>
</dbReference>